<comment type="subcellular location">
    <subcellularLocation>
        <location evidence="1">Membrane</location>
        <topology evidence="1">Multi-pass membrane protein</topology>
    </subcellularLocation>
</comment>
<feature type="transmembrane region" description="Helical" evidence="6">
    <location>
        <begin position="107"/>
        <end position="128"/>
    </location>
</feature>
<evidence type="ECO:0000313" key="9">
    <source>
        <dbReference type="Proteomes" id="UP000224080"/>
    </source>
</evidence>
<feature type="transmembrane region" description="Helical" evidence="6">
    <location>
        <begin position="63"/>
        <end position="83"/>
    </location>
</feature>
<dbReference type="EMBL" id="PDNC01000096">
    <property type="protein sequence ID" value="PGG99777.1"/>
    <property type="molecule type" value="Genomic_DNA"/>
</dbReference>
<dbReference type="Pfam" id="PF20684">
    <property type="entry name" value="Fung_rhodopsin"/>
    <property type="match status" value="1"/>
</dbReference>
<evidence type="ECO:0000256" key="2">
    <source>
        <dbReference type="ARBA" id="ARBA00022692"/>
    </source>
</evidence>
<proteinExistence type="inferred from homology"/>
<dbReference type="STRING" id="2060905.A0A2B7WTJ7"/>
<dbReference type="InterPro" id="IPR049326">
    <property type="entry name" value="Rhodopsin_dom_fungi"/>
</dbReference>
<keyword evidence="9" id="KW-1185">Reference proteome</keyword>
<keyword evidence="3 6" id="KW-1133">Transmembrane helix</keyword>
<sequence length="334" mass="36778">MIVVCTWAFGKHMRQQDLLLVQKSLKLYVGAQVIYKVTIALTKISIILLYLRIFVGKIFRRTCWALIWIVICYTIGSSTATVFQCTPIRRAWQRQIPGTCINLTISWYSNAAFSILSDLAILILPMPVIKSLLLPKKEKLGLMSIFAVGIFVCITSVVRSLTLDVATKNFDVTWSSIDSSMWTILETNIAIICACMPTFKAPISKIFPRAFDSFYSARRGQEPKDDSKLGGCVHRGQVPVAKVSLYSLSMPRFSGWELVAEKLDLWTKRIGGGNSSGFGDGRGGDAFSVSNGSTIVGEHSQGKKECSGVVTPDDLECGKGSTVTLQESTRHTAL</sequence>
<evidence type="ECO:0000256" key="1">
    <source>
        <dbReference type="ARBA" id="ARBA00004141"/>
    </source>
</evidence>
<comment type="similarity">
    <text evidence="5">Belongs to the SAT4 family.</text>
</comment>
<dbReference type="InterPro" id="IPR052337">
    <property type="entry name" value="SAT4-like"/>
</dbReference>
<feature type="transmembrane region" description="Helical" evidence="6">
    <location>
        <begin position="33"/>
        <end position="51"/>
    </location>
</feature>
<dbReference type="GO" id="GO:0016020">
    <property type="term" value="C:membrane"/>
    <property type="evidence" value="ECO:0007669"/>
    <property type="project" value="UniProtKB-SubCell"/>
</dbReference>
<organism evidence="8 9">
    <name type="scientific">Blastomyces parvus</name>
    <dbReference type="NCBI Taxonomy" id="2060905"/>
    <lineage>
        <taxon>Eukaryota</taxon>
        <taxon>Fungi</taxon>
        <taxon>Dikarya</taxon>
        <taxon>Ascomycota</taxon>
        <taxon>Pezizomycotina</taxon>
        <taxon>Eurotiomycetes</taxon>
        <taxon>Eurotiomycetidae</taxon>
        <taxon>Onygenales</taxon>
        <taxon>Ajellomycetaceae</taxon>
        <taxon>Blastomyces</taxon>
    </lineage>
</organism>
<evidence type="ECO:0000313" key="8">
    <source>
        <dbReference type="EMBL" id="PGG99777.1"/>
    </source>
</evidence>
<dbReference type="AlphaFoldDB" id="A0A2B7WTJ7"/>
<evidence type="ECO:0000256" key="4">
    <source>
        <dbReference type="ARBA" id="ARBA00023136"/>
    </source>
</evidence>
<evidence type="ECO:0000256" key="6">
    <source>
        <dbReference type="SAM" id="Phobius"/>
    </source>
</evidence>
<protein>
    <recommendedName>
        <fullName evidence="7">Rhodopsin domain-containing protein</fullName>
    </recommendedName>
</protein>
<feature type="transmembrane region" description="Helical" evidence="6">
    <location>
        <begin position="140"/>
        <end position="161"/>
    </location>
</feature>
<evidence type="ECO:0000256" key="3">
    <source>
        <dbReference type="ARBA" id="ARBA00022989"/>
    </source>
</evidence>
<evidence type="ECO:0000256" key="5">
    <source>
        <dbReference type="ARBA" id="ARBA00038359"/>
    </source>
</evidence>
<feature type="domain" description="Rhodopsin" evidence="7">
    <location>
        <begin position="2"/>
        <end position="204"/>
    </location>
</feature>
<keyword evidence="4 6" id="KW-0472">Membrane</keyword>
<dbReference type="OrthoDB" id="444631at2759"/>
<dbReference type="PANTHER" id="PTHR33048">
    <property type="entry name" value="PTH11-LIKE INTEGRAL MEMBRANE PROTEIN (AFU_ORTHOLOGUE AFUA_5G11245)"/>
    <property type="match status" value="1"/>
</dbReference>
<evidence type="ECO:0000259" key="7">
    <source>
        <dbReference type="Pfam" id="PF20684"/>
    </source>
</evidence>
<accession>A0A2B7WTJ7</accession>
<dbReference type="PANTHER" id="PTHR33048:SF55">
    <property type="entry name" value="INTEGRAL MEMBRANE PROTEIN"/>
    <property type="match status" value="1"/>
</dbReference>
<reference evidence="8 9" key="1">
    <citation type="submission" date="2017-10" db="EMBL/GenBank/DDBJ databases">
        <title>Comparative genomics in systemic dimorphic fungi from Ajellomycetaceae.</title>
        <authorList>
            <person name="Munoz J.F."/>
            <person name="Mcewen J.G."/>
            <person name="Clay O.K."/>
            <person name="Cuomo C.A."/>
        </authorList>
    </citation>
    <scope>NUCLEOTIDE SEQUENCE [LARGE SCALE GENOMIC DNA]</scope>
    <source>
        <strain evidence="8 9">UAMH130</strain>
    </source>
</reference>
<dbReference type="Proteomes" id="UP000224080">
    <property type="component" value="Unassembled WGS sequence"/>
</dbReference>
<name>A0A2B7WTJ7_9EURO</name>
<comment type="caution">
    <text evidence="8">The sequence shown here is derived from an EMBL/GenBank/DDBJ whole genome shotgun (WGS) entry which is preliminary data.</text>
</comment>
<keyword evidence="2 6" id="KW-0812">Transmembrane</keyword>
<gene>
    <name evidence="8" type="ORF">GX51_06149</name>
</gene>